<gene>
    <name evidence="10" type="ORF">VLY81_11620</name>
</gene>
<dbReference type="Gene3D" id="1.20.1560.10">
    <property type="entry name" value="ABC transporter type 1, transmembrane domain"/>
    <property type="match status" value="1"/>
</dbReference>
<evidence type="ECO:0000256" key="6">
    <source>
        <dbReference type="ARBA" id="ARBA00023136"/>
    </source>
</evidence>
<dbReference type="InterPro" id="IPR011527">
    <property type="entry name" value="ABC1_TM_dom"/>
</dbReference>
<dbReference type="PANTHER" id="PTHR24221">
    <property type="entry name" value="ATP-BINDING CASSETTE SUB-FAMILY B"/>
    <property type="match status" value="1"/>
</dbReference>
<evidence type="ECO:0000259" key="9">
    <source>
        <dbReference type="PROSITE" id="PS50929"/>
    </source>
</evidence>
<evidence type="ECO:0000313" key="11">
    <source>
        <dbReference type="Proteomes" id="UP001333102"/>
    </source>
</evidence>
<name>A0ABZ1BPP2_9FIRM</name>
<dbReference type="PANTHER" id="PTHR24221:SF300">
    <property type="entry name" value="MULTIDRUG RESISTANCE-LIKE ATP-BINDING PROTEIN MDLA"/>
    <property type="match status" value="1"/>
</dbReference>
<evidence type="ECO:0000256" key="5">
    <source>
        <dbReference type="ARBA" id="ARBA00022989"/>
    </source>
</evidence>
<sequence>MRRHRWRYLAGAAVLLVIDVLQLLIPRVLGDVADAFASGQLSAAYAARQALTLLLLAALISSGRWAWRHLLLGASRLLEADLRRQLFAHLQRMSSGYFVRHRVGDLMAHLTNDVQAVRMAAGQGVVLSIDALFMTTAVVAMMASSADLRLALAAAAPLLLLSAGLTYTGREVHRRFRAVQEGFSRLTEFAEENIGGIRVVKALAREEQERLRFERIAAEQVELNVRLARVWAIMGPMTEAAVGLAYVVVLLLGGRLVVSGEVSLGRFVAFAGYLGMLIWPLTSIGWLINMVQRGRASLERLAALLAEQPDVEELPDAVSPGRLSGRIEVRHLTFTYPGATRPALSDVSFTVEPGQVVGIVGRTGAGKSTLAQLLLRLYDPPAGTILYDGRDVRSLKLEELRRQIGYVPQDGFLFSVSIADNIAMGLDPTHDEGDDVRERVEAAARLAHIHEDVMRFPQGYDSLVGERGVALSGGQKQRTSIARALVKDPPILILDDALSAVDAETERAILEDLRGVLRTRTAIVITHRLSAVREADQILVLDEGRVVERGTHAELLRRGGLYARLYERQRLEAELAAPEATGSDGLARVEWHAASG</sequence>
<keyword evidence="4 10" id="KW-0067">ATP-binding</keyword>
<accession>A0ABZ1BPP2</accession>
<keyword evidence="3" id="KW-0547">Nucleotide-binding</keyword>
<protein>
    <submittedName>
        <fullName evidence="10">ABC transporter ATP-binding protein</fullName>
    </submittedName>
</protein>
<evidence type="ECO:0000256" key="4">
    <source>
        <dbReference type="ARBA" id="ARBA00022840"/>
    </source>
</evidence>
<feature type="domain" description="ABC transporter" evidence="8">
    <location>
        <begin position="327"/>
        <end position="568"/>
    </location>
</feature>
<evidence type="ECO:0000313" key="10">
    <source>
        <dbReference type="EMBL" id="WRP14062.1"/>
    </source>
</evidence>
<dbReference type="InterPro" id="IPR039421">
    <property type="entry name" value="Type_1_exporter"/>
</dbReference>
<dbReference type="InterPro" id="IPR027417">
    <property type="entry name" value="P-loop_NTPase"/>
</dbReference>
<evidence type="ECO:0000259" key="8">
    <source>
        <dbReference type="PROSITE" id="PS50893"/>
    </source>
</evidence>
<evidence type="ECO:0000256" key="1">
    <source>
        <dbReference type="ARBA" id="ARBA00004651"/>
    </source>
</evidence>
<evidence type="ECO:0000256" key="3">
    <source>
        <dbReference type="ARBA" id="ARBA00022741"/>
    </source>
</evidence>
<keyword evidence="6 7" id="KW-0472">Membrane</keyword>
<reference evidence="11" key="1">
    <citation type="submission" date="2023-12" db="EMBL/GenBank/DDBJ databases">
        <title>Novel isolates from deep terrestrial aquifers shed light on the physiology and ecology of the class Limnochordia.</title>
        <authorList>
            <person name="Karnachuk O.V."/>
            <person name="Lukina A.P."/>
            <person name="Avakyan M.R."/>
            <person name="Kadnikov V."/>
            <person name="Begmatov S."/>
            <person name="Beletsky A.V."/>
            <person name="Mardanov A.V."/>
            <person name="Ravin N.V."/>
        </authorList>
    </citation>
    <scope>NUCLEOTIDE SEQUENCE [LARGE SCALE GENOMIC DNA]</scope>
    <source>
        <strain evidence="11">LN</strain>
    </source>
</reference>
<dbReference type="PROSITE" id="PS50929">
    <property type="entry name" value="ABC_TM1F"/>
    <property type="match status" value="1"/>
</dbReference>
<dbReference type="SUPFAM" id="SSF52540">
    <property type="entry name" value="P-loop containing nucleoside triphosphate hydrolases"/>
    <property type="match status" value="1"/>
</dbReference>
<feature type="transmembrane region" description="Helical" evidence="7">
    <location>
        <begin position="264"/>
        <end position="288"/>
    </location>
</feature>
<dbReference type="RefSeq" id="WP_324668351.1">
    <property type="nucleotide sequence ID" value="NZ_CP141614.1"/>
</dbReference>
<proteinExistence type="predicted"/>
<evidence type="ECO:0000256" key="7">
    <source>
        <dbReference type="SAM" id="Phobius"/>
    </source>
</evidence>
<dbReference type="GO" id="GO:0005524">
    <property type="term" value="F:ATP binding"/>
    <property type="evidence" value="ECO:0007669"/>
    <property type="project" value="UniProtKB-KW"/>
</dbReference>
<dbReference type="SMART" id="SM00382">
    <property type="entry name" value="AAA"/>
    <property type="match status" value="1"/>
</dbReference>
<dbReference type="Proteomes" id="UP001333102">
    <property type="component" value="Chromosome"/>
</dbReference>
<feature type="transmembrane region" description="Helical" evidence="7">
    <location>
        <begin position="150"/>
        <end position="168"/>
    </location>
</feature>
<dbReference type="EMBL" id="CP141614">
    <property type="protein sequence ID" value="WRP14062.1"/>
    <property type="molecule type" value="Genomic_DNA"/>
</dbReference>
<dbReference type="InterPro" id="IPR003593">
    <property type="entry name" value="AAA+_ATPase"/>
</dbReference>
<feature type="transmembrane region" description="Helical" evidence="7">
    <location>
        <begin position="230"/>
        <end position="252"/>
    </location>
</feature>
<keyword evidence="11" id="KW-1185">Reference proteome</keyword>
<feature type="transmembrane region" description="Helical" evidence="7">
    <location>
        <begin position="46"/>
        <end position="67"/>
    </location>
</feature>
<keyword evidence="5 7" id="KW-1133">Transmembrane helix</keyword>
<dbReference type="InterPro" id="IPR036640">
    <property type="entry name" value="ABC1_TM_sf"/>
</dbReference>
<evidence type="ECO:0000256" key="2">
    <source>
        <dbReference type="ARBA" id="ARBA00022692"/>
    </source>
</evidence>
<keyword evidence="2 7" id="KW-0812">Transmembrane</keyword>
<organism evidence="10 11">
    <name type="scientific">Geochorda subterranea</name>
    <dbReference type="NCBI Taxonomy" id="3109564"/>
    <lineage>
        <taxon>Bacteria</taxon>
        <taxon>Bacillati</taxon>
        <taxon>Bacillota</taxon>
        <taxon>Limnochordia</taxon>
        <taxon>Limnochordales</taxon>
        <taxon>Geochordaceae</taxon>
        <taxon>Geochorda</taxon>
    </lineage>
</organism>
<dbReference type="CDD" id="cd18541">
    <property type="entry name" value="ABC_6TM_TmrB_like"/>
    <property type="match status" value="1"/>
</dbReference>
<dbReference type="InterPro" id="IPR003439">
    <property type="entry name" value="ABC_transporter-like_ATP-bd"/>
</dbReference>
<feature type="transmembrane region" description="Helical" evidence="7">
    <location>
        <begin position="125"/>
        <end position="144"/>
    </location>
</feature>
<comment type="subcellular location">
    <subcellularLocation>
        <location evidence="1">Cell membrane</location>
        <topology evidence="1">Multi-pass membrane protein</topology>
    </subcellularLocation>
</comment>
<dbReference type="Pfam" id="PF00005">
    <property type="entry name" value="ABC_tran"/>
    <property type="match status" value="1"/>
</dbReference>
<dbReference type="Gene3D" id="3.40.50.300">
    <property type="entry name" value="P-loop containing nucleotide triphosphate hydrolases"/>
    <property type="match status" value="1"/>
</dbReference>
<dbReference type="Pfam" id="PF00664">
    <property type="entry name" value="ABC_membrane"/>
    <property type="match status" value="1"/>
</dbReference>
<dbReference type="SUPFAM" id="SSF90123">
    <property type="entry name" value="ABC transporter transmembrane region"/>
    <property type="match status" value="1"/>
</dbReference>
<dbReference type="PROSITE" id="PS50893">
    <property type="entry name" value="ABC_TRANSPORTER_2"/>
    <property type="match status" value="1"/>
</dbReference>
<feature type="domain" description="ABC transmembrane type-1" evidence="9">
    <location>
        <begin position="9"/>
        <end position="293"/>
    </location>
</feature>